<dbReference type="EMBL" id="JAUCMN010000004">
    <property type="protein sequence ID" value="MDM7891563.1"/>
    <property type="molecule type" value="Genomic_DNA"/>
</dbReference>
<feature type="transmembrane region" description="Helical" evidence="1">
    <location>
        <begin position="20"/>
        <end position="47"/>
    </location>
</feature>
<keyword evidence="1" id="KW-0812">Transmembrane</keyword>
<comment type="caution">
    <text evidence="2">The sequence shown here is derived from an EMBL/GenBank/DDBJ whole genome shotgun (WGS) entry which is preliminary data.</text>
</comment>
<protein>
    <submittedName>
        <fullName evidence="2">Uncharacterized protein</fullName>
    </submittedName>
</protein>
<keyword evidence="1" id="KW-1133">Transmembrane helix</keyword>
<sequence length="207" mass="21455">MSRHATPTTSARRQRLDLVVVAAGLIAAIVLALTFSGTLSVFTQAFLHGTNTVSTPSIRIAETDADGSTETCSTDAAGTATCTDPDLYGGQVLRPGQSSNPQTVTFANTGDSTPTAFQVSAGSCSTTPSTGADLCDQLLVTMTWRGRTLWDSGRTPTWLATHRTSLPDPPAAGERVPFTVQVSLPADATASTSGVTLSQPITFTFTA</sequence>
<evidence type="ECO:0000313" key="3">
    <source>
        <dbReference type="Proteomes" id="UP001236404"/>
    </source>
</evidence>
<keyword evidence="1" id="KW-0472">Membrane</keyword>
<reference evidence="2 3" key="1">
    <citation type="submission" date="2023-06" db="EMBL/GenBank/DDBJ databases">
        <authorList>
            <person name="Feng G."/>
            <person name="Li J."/>
            <person name="Zhu H."/>
        </authorList>
    </citation>
    <scope>NUCLEOTIDE SEQUENCE [LARGE SCALE GENOMIC DNA]</scope>
    <source>
        <strain evidence="2 3">RHCKG28</strain>
    </source>
</reference>
<accession>A0ABT7TPP1</accession>
<gene>
    <name evidence="2" type="ORF">QUG93_07680</name>
</gene>
<name>A0ABT7TPP1_9MICO</name>
<evidence type="ECO:0000313" key="2">
    <source>
        <dbReference type="EMBL" id="MDM7891563.1"/>
    </source>
</evidence>
<keyword evidence="3" id="KW-1185">Reference proteome</keyword>
<dbReference type="RefSeq" id="WP_289473337.1">
    <property type="nucleotide sequence ID" value="NZ_JAUCMN010000004.1"/>
</dbReference>
<organism evidence="2 3">
    <name type="scientific">Curtobacterium caseinilyticum</name>
    <dbReference type="NCBI Taxonomy" id="3055137"/>
    <lineage>
        <taxon>Bacteria</taxon>
        <taxon>Bacillati</taxon>
        <taxon>Actinomycetota</taxon>
        <taxon>Actinomycetes</taxon>
        <taxon>Micrococcales</taxon>
        <taxon>Microbacteriaceae</taxon>
        <taxon>Curtobacterium</taxon>
    </lineage>
</organism>
<evidence type="ECO:0000256" key="1">
    <source>
        <dbReference type="SAM" id="Phobius"/>
    </source>
</evidence>
<dbReference type="Proteomes" id="UP001236404">
    <property type="component" value="Unassembled WGS sequence"/>
</dbReference>
<proteinExistence type="predicted"/>